<keyword evidence="4" id="KW-0324">Glycolysis</keyword>
<name>I3EIM7_NEMP3</name>
<dbReference type="SUPFAM" id="SSF51351">
    <property type="entry name" value="Triosephosphate isomerase (TIM)"/>
    <property type="match status" value="1"/>
</dbReference>
<dbReference type="STRING" id="935791.I3EIM7"/>
<keyword evidence="3 4" id="KW-0413">Isomerase</keyword>
<keyword evidence="4" id="KW-0312">Gluconeogenesis</keyword>
<dbReference type="UniPathway" id="UPA00138"/>
<dbReference type="FunCoup" id="I3EIM7">
    <property type="interactions" value="167"/>
</dbReference>
<dbReference type="PANTHER" id="PTHR21139">
    <property type="entry name" value="TRIOSEPHOSPHATE ISOMERASE"/>
    <property type="match status" value="1"/>
</dbReference>
<gene>
    <name evidence="5" type="ORF">NEQG_00893</name>
</gene>
<dbReference type="GO" id="GO:0005829">
    <property type="term" value="C:cytosol"/>
    <property type="evidence" value="ECO:0007669"/>
    <property type="project" value="TreeGrafter"/>
</dbReference>
<dbReference type="GO" id="GO:0046166">
    <property type="term" value="P:glyceraldehyde-3-phosphate biosynthetic process"/>
    <property type="evidence" value="ECO:0007669"/>
    <property type="project" value="TreeGrafter"/>
</dbReference>
<comment type="catalytic activity">
    <reaction evidence="4">
        <text>D-glyceraldehyde 3-phosphate = dihydroxyacetone phosphate</text>
        <dbReference type="Rhea" id="RHEA:18585"/>
        <dbReference type="ChEBI" id="CHEBI:57642"/>
        <dbReference type="ChEBI" id="CHEBI:59776"/>
        <dbReference type="EC" id="5.3.1.1"/>
    </reaction>
</comment>
<dbReference type="Proteomes" id="UP000002872">
    <property type="component" value="Unassembled WGS sequence"/>
</dbReference>
<dbReference type="InterPro" id="IPR000652">
    <property type="entry name" value="Triosephosphate_isomerase"/>
</dbReference>
<evidence type="ECO:0000256" key="2">
    <source>
        <dbReference type="ARBA" id="ARBA00011738"/>
    </source>
</evidence>
<dbReference type="GO" id="GO:0019563">
    <property type="term" value="P:glycerol catabolic process"/>
    <property type="evidence" value="ECO:0007669"/>
    <property type="project" value="TreeGrafter"/>
</dbReference>
<dbReference type="PANTHER" id="PTHR21139:SF42">
    <property type="entry name" value="TRIOSEPHOSPHATE ISOMERASE"/>
    <property type="match status" value="1"/>
</dbReference>
<dbReference type="InterPro" id="IPR035990">
    <property type="entry name" value="TIM_sf"/>
</dbReference>
<dbReference type="EC" id="5.3.1.1" evidence="4"/>
<evidence type="ECO:0000256" key="4">
    <source>
        <dbReference type="RuleBase" id="RU363013"/>
    </source>
</evidence>
<dbReference type="OMA" id="MHWADAG"/>
<sequence>MRVCIGNWKMNGDKETVHRMSQVLNNIQGSISTVKVVVCVPYTLLYEARREFNSVFEIGAQCICPYAEKGSYTGGIGPYQIKDAGVNTILIGHSEREKYFHETEEEIRDQLKIAIKNRLNIILCVGEYEKDGSTEETSQIIRNRLDIIKTLEINSSVIIAYEPVWAIGTGDVPSAERIQSTVNIIHNEVGGKIEGILYGGSVTKDSVQNLLCIKNLSGFLIGNASLTEEFASICEILSKNEQNGQIKEE</sequence>
<dbReference type="GO" id="GO:0006096">
    <property type="term" value="P:glycolytic process"/>
    <property type="evidence" value="ECO:0007669"/>
    <property type="project" value="UniProtKB-UniPathway"/>
</dbReference>
<dbReference type="InterPro" id="IPR020861">
    <property type="entry name" value="Triosephosphate_isomerase_AS"/>
</dbReference>
<dbReference type="UniPathway" id="UPA00109">
    <property type="reaction ID" value="UER00189"/>
</dbReference>
<evidence type="ECO:0000313" key="6">
    <source>
        <dbReference type="Proteomes" id="UP000002872"/>
    </source>
</evidence>
<dbReference type="InterPro" id="IPR013785">
    <property type="entry name" value="Aldolase_TIM"/>
</dbReference>
<dbReference type="Pfam" id="PF00121">
    <property type="entry name" value="TIM"/>
    <property type="match status" value="1"/>
</dbReference>
<protein>
    <recommendedName>
        <fullName evidence="4">Triosephosphate isomerase</fullName>
        <ecNumber evidence="4">5.3.1.1</ecNumber>
    </recommendedName>
</protein>
<dbReference type="Gene3D" id="3.20.20.70">
    <property type="entry name" value="Aldolase class I"/>
    <property type="match status" value="1"/>
</dbReference>
<dbReference type="GO" id="GO:0006094">
    <property type="term" value="P:gluconeogenesis"/>
    <property type="evidence" value="ECO:0007669"/>
    <property type="project" value="UniProtKB-UniPathway"/>
</dbReference>
<keyword evidence="6" id="KW-1185">Reference proteome</keyword>
<accession>I3EIM7</accession>
<comment type="pathway">
    <text evidence="4">Carbohydrate degradation; glycolysis; D-glyceraldehyde 3-phosphate from glycerone phosphate: step 1/1.</text>
</comment>
<dbReference type="OrthoDB" id="6715177at2759"/>
<comment type="subunit">
    <text evidence="2">Homodimer.</text>
</comment>
<proteinExistence type="inferred from homology"/>
<comment type="similarity">
    <text evidence="1 4">Belongs to the triosephosphate isomerase family.</text>
</comment>
<dbReference type="AlphaFoldDB" id="I3EIM7"/>
<dbReference type="PROSITE" id="PS51440">
    <property type="entry name" value="TIM_2"/>
    <property type="match status" value="1"/>
</dbReference>
<organism evidence="5 6">
    <name type="scientific">Nematocida parisii (strain ERTm3)</name>
    <name type="common">Nematode killer fungus</name>
    <dbReference type="NCBI Taxonomy" id="935791"/>
    <lineage>
        <taxon>Eukaryota</taxon>
        <taxon>Fungi</taxon>
        <taxon>Fungi incertae sedis</taxon>
        <taxon>Microsporidia</taxon>
        <taxon>Nematocida</taxon>
    </lineage>
</organism>
<reference evidence="5" key="1">
    <citation type="submission" date="2011-01" db="EMBL/GenBank/DDBJ databases">
        <title>The Genome Sequence of Nematocida parisii strain ERTm3.</title>
        <authorList>
            <consortium name="The Broad Institute Genome Sequencing Platform"/>
            <consortium name="The Broad Institute Genome Sequencing Center for Infectious Disease"/>
            <person name="Cuomo C."/>
            <person name="Troemel E."/>
            <person name="Young S.K."/>
            <person name="Zeng Q."/>
            <person name="Gargeya S."/>
            <person name="Fitzgerald M."/>
            <person name="Haas B."/>
            <person name="Abouelleil A."/>
            <person name="Alvarado L."/>
            <person name="Arachchi H.M."/>
            <person name="Berlin A."/>
            <person name="Chapman S.B."/>
            <person name="Gearin G."/>
            <person name="Goldberg J."/>
            <person name="Griggs A."/>
            <person name="Gujja S."/>
            <person name="Hansen M."/>
            <person name="Heiman D."/>
            <person name="Howarth C."/>
            <person name="Larimer J."/>
            <person name="Lui A."/>
            <person name="MacDonald P.J.P."/>
            <person name="McCowen C."/>
            <person name="Montmayeur A."/>
            <person name="Murphy C."/>
            <person name="Neiman D."/>
            <person name="Pearson M."/>
            <person name="Priest M."/>
            <person name="Roberts A."/>
            <person name="Saif S."/>
            <person name="Shea T."/>
            <person name="Sisk P."/>
            <person name="Stolte C."/>
            <person name="Sykes S."/>
            <person name="Wortman J."/>
            <person name="Nusbaum C."/>
            <person name="Birren B."/>
        </authorList>
    </citation>
    <scope>NUCLEOTIDE SEQUENCE</scope>
    <source>
        <strain evidence="5">ERTm3</strain>
    </source>
</reference>
<dbReference type="PROSITE" id="PS00171">
    <property type="entry name" value="TIM_1"/>
    <property type="match status" value="1"/>
</dbReference>
<dbReference type="InParanoid" id="I3EIM7"/>
<dbReference type="HOGENOM" id="CLU_024251_2_3_1"/>
<dbReference type="GO" id="GO:0004807">
    <property type="term" value="F:triose-phosphate isomerase activity"/>
    <property type="evidence" value="ECO:0007669"/>
    <property type="project" value="UniProtKB-EC"/>
</dbReference>
<dbReference type="EMBL" id="GL870877">
    <property type="protein sequence ID" value="EIJ89074.1"/>
    <property type="molecule type" value="Genomic_DNA"/>
</dbReference>
<comment type="pathway">
    <text evidence="4">Carbohydrate biosynthesis; gluconeogenesis.</text>
</comment>
<evidence type="ECO:0000256" key="3">
    <source>
        <dbReference type="ARBA" id="ARBA00023235"/>
    </source>
</evidence>
<evidence type="ECO:0000313" key="5">
    <source>
        <dbReference type="EMBL" id="EIJ89074.1"/>
    </source>
</evidence>
<evidence type="ECO:0000256" key="1">
    <source>
        <dbReference type="ARBA" id="ARBA00007422"/>
    </source>
</evidence>
<dbReference type="CDD" id="cd00311">
    <property type="entry name" value="TIM"/>
    <property type="match status" value="1"/>
</dbReference>
<dbReference type="VEuPathDB" id="MicrosporidiaDB:NEQG_00893"/>